<dbReference type="PANTHER" id="PTHR45348">
    <property type="entry name" value="HYPOTHETICAL OXIDOREDUCTASE (EUROFUNG)"/>
    <property type="match status" value="1"/>
</dbReference>
<dbReference type="InterPro" id="IPR013154">
    <property type="entry name" value="ADH-like_N"/>
</dbReference>
<dbReference type="InParanoid" id="A0A1Y2EKA9"/>
<dbReference type="GO" id="GO:0000166">
    <property type="term" value="F:nucleotide binding"/>
    <property type="evidence" value="ECO:0007669"/>
    <property type="project" value="UniProtKB-KW"/>
</dbReference>
<protein>
    <submittedName>
        <fullName evidence="5">Chaperonin 10-like protein</fullName>
    </submittedName>
</protein>
<evidence type="ECO:0000256" key="1">
    <source>
        <dbReference type="ARBA" id="ARBA00008072"/>
    </source>
</evidence>
<dbReference type="Gene3D" id="3.40.50.720">
    <property type="entry name" value="NAD(P)-binding Rossmann-like Domain"/>
    <property type="match status" value="1"/>
</dbReference>
<gene>
    <name evidence="5" type="ORF">BCR38DRAFT_331590</name>
</gene>
<comment type="caution">
    <text evidence="5">The sequence shown here is derived from an EMBL/GenBank/DDBJ whole genome shotgun (WGS) entry which is preliminary data.</text>
</comment>
<dbReference type="AlphaFoldDB" id="A0A1Y2EKA9"/>
<dbReference type="Proteomes" id="UP000193689">
    <property type="component" value="Unassembled WGS sequence"/>
</dbReference>
<dbReference type="STRING" id="1141098.A0A1Y2EKA9"/>
<evidence type="ECO:0000256" key="3">
    <source>
        <dbReference type="ARBA" id="ARBA00023002"/>
    </source>
</evidence>
<keyword evidence="6" id="KW-1185">Reference proteome</keyword>
<dbReference type="GO" id="GO:0016651">
    <property type="term" value="F:oxidoreductase activity, acting on NAD(P)H"/>
    <property type="evidence" value="ECO:0007669"/>
    <property type="project" value="InterPro"/>
</dbReference>
<evidence type="ECO:0000259" key="4">
    <source>
        <dbReference type="Pfam" id="PF08240"/>
    </source>
</evidence>
<dbReference type="Gene3D" id="3.90.180.10">
    <property type="entry name" value="Medium-chain alcohol dehydrogenases, catalytic domain"/>
    <property type="match status" value="1"/>
</dbReference>
<dbReference type="FunCoup" id="A0A1Y2EKA9">
    <property type="interactions" value="235"/>
</dbReference>
<dbReference type="InterPro" id="IPR011032">
    <property type="entry name" value="GroES-like_sf"/>
</dbReference>
<sequence length="381" mass="40413">MPTQKTQTAIIQTEEASSTKTNLTSVLPLTVSHTVPVPGLPSPNHVLVRVLAVALNPTDHKAVSHFPNPSGGVGCDFCGVIVEPQDGRYPAGTRVCGSVFPYASSSSPREDADATRILSGSFAQFVAADARLLLRVPDEWDDLHGAALGGVGWGTAGLAISDPEALALPGLPSNPATEKEPVLVYGGATASGTMACQLLKCSGYLPIAVTSATSAALAIEYGAVGTAAYTSPKCREDIRNNANGLPIRHALDCITDAESVDICFAAMARTGGHYACLEEMNKAWITRRAIRVKEVMGYEGLGVNINLGPTSSTYLREANQELFNILANWATEMQLLLDERLIKPHPVREVQGHWDGVIHGLGVLQRTEVRGQKLVVRIAAM</sequence>
<keyword evidence="2" id="KW-0547">Nucleotide-binding</keyword>
<reference evidence="5 6" key="1">
    <citation type="submission" date="2016-07" db="EMBL/GenBank/DDBJ databases">
        <title>Pervasive Adenine N6-methylation of Active Genes in Fungi.</title>
        <authorList>
            <consortium name="DOE Joint Genome Institute"/>
            <person name="Mondo S.J."/>
            <person name="Dannebaum R.O."/>
            <person name="Kuo R.C."/>
            <person name="Labutti K."/>
            <person name="Haridas S."/>
            <person name="Kuo A."/>
            <person name="Salamov A."/>
            <person name="Ahrendt S.R."/>
            <person name="Lipzen A."/>
            <person name="Sullivan W."/>
            <person name="Andreopoulos W.B."/>
            <person name="Clum A."/>
            <person name="Lindquist E."/>
            <person name="Daum C."/>
            <person name="Ramamoorthy G.K."/>
            <person name="Gryganskyi A."/>
            <person name="Culley D."/>
            <person name="Magnuson J.K."/>
            <person name="James T.Y."/>
            <person name="O'Malley M.A."/>
            <person name="Stajich J.E."/>
            <person name="Spatafora J.W."/>
            <person name="Visel A."/>
            <person name="Grigoriev I.V."/>
        </authorList>
    </citation>
    <scope>NUCLEOTIDE SEQUENCE [LARGE SCALE GENOMIC DNA]</scope>
    <source>
        <strain evidence="5 6">CBS 129021</strain>
    </source>
</reference>
<dbReference type="InterPro" id="IPR036291">
    <property type="entry name" value="NAD(P)-bd_dom_sf"/>
</dbReference>
<dbReference type="InterPro" id="IPR047122">
    <property type="entry name" value="Trans-enoyl_RdTase-like"/>
</dbReference>
<dbReference type="Pfam" id="PF08240">
    <property type="entry name" value="ADH_N"/>
    <property type="match status" value="1"/>
</dbReference>
<dbReference type="PANTHER" id="PTHR45348:SF1">
    <property type="entry name" value="TRANS-ENOYL REDUCTASE STHE"/>
    <property type="match status" value="1"/>
</dbReference>
<dbReference type="CDD" id="cd08249">
    <property type="entry name" value="enoyl_reductase_like"/>
    <property type="match status" value="1"/>
</dbReference>
<evidence type="ECO:0000313" key="5">
    <source>
        <dbReference type="EMBL" id="ORY71960.1"/>
    </source>
</evidence>
<dbReference type="OrthoDB" id="48317at2759"/>
<keyword evidence="3" id="KW-0560">Oxidoreductase</keyword>
<feature type="domain" description="Alcohol dehydrogenase-like N-terminal" evidence="4">
    <location>
        <begin position="43"/>
        <end position="138"/>
    </location>
</feature>
<dbReference type="SUPFAM" id="SSF51735">
    <property type="entry name" value="NAD(P)-binding Rossmann-fold domains"/>
    <property type="match status" value="1"/>
</dbReference>
<evidence type="ECO:0000313" key="6">
    <source>
        <dbReference type="Proteomes" id="UP000193689"/>
    </source>
</evidence>
<proteinExistence type="inferred from homology"/>
<comment type="similarity">
    <text evidence="1">Belongs to the zinc-containing alcohol dehydrogenase family.</text>
</comment>
<evidence type="ECO:0000256" key="2">
    <source>
        <dbReference type="ARBA" id="ARBA00022741"/>
    </source>
</evidence>
<dbReference type="GeneID" id="63771284"/>
<dbReference type="EMBL" id="MCFJ01000001">
    <property type="protein sequence ID" value="ORY71960.1"/>
    <property type="molecule type" value="Genomic_DNA"/>
</dbReference>
<organism evidence="5 6">
    <name type="scientific">Pseudomassariella vexata</name>
    <dbReference type="NCBI Taxonomy" id="1141098"/>
    <lineage>
        <taxon>Eukaryota</taxon>
        <taxon>Fungi</taxon>
        <taxon>Dikarya</taxon>
        <taxon>Ascomycota</taxon>
        <taxon>Pezizomycotina</taxon>
        <taxon>Sordariomycetes</taxon>
        <taxon>Xylariomycetidae</taxon>
        <taxon>Amphisphaeriales</taxon>
        <taxon>Pseudomassariaceae</taxon>
        <taxon>Pseudomassariella</taxon>
    </lineage>
</organism>
<accession>A0A1Y2EKA9</accession>
<name>A0A1Y2EKA9_9PEZI</name>
<dbReference type="SUPFAM" id="SSF50129">
    <property type="entry name" value="GroES-like"/>
    <property type="match status" value="1"/>
</dbReference>
<dbReference type="RefSeq" id="XP_040721552.1">
    <property type="nucleotide sequence ID" value="XM_040855072.1"/>
</dbReference>